<dbReference type="Gene3D" id="1.10.10.10">
    <property type="entry name" value="Winged helix-like DNA-binding domain superfamily/Winged helix DNA-binding domain"/>
    <property type="match status" value="1"/>
</dbReference>
<dbReference type="Gene3D" id="2.30.110.10">
    <property type="entry name" value="Electron Transport, Fmn-binding Protein, Chain A"/>
    <property type="match status" value="1"/>
</dbReference>
<comment type="similarity">
    <text evidence="1">Belongs to the non-flavoprotein flavin reductase family.</text>
</comment>
<dbReference type="InterPro" id="IPR012349">
    <property type="entry name" value="Split_barrel_FMN-bd"/>
</dbReference>
<accession>A0A6I4TAY2</accession>
<dbReference type="AlphaFoldDB" id="A0A6I4TAY2"/>
<dbReference type="Pfam" id="PF01613">
    <property type="entry name" value="Flavin_Reduct"/>
    <property type="match status" value="1"/>
</dbReference>
<keyword evidence="5" id="KW-1185">Reference proteome</keyword>
<dbReference type="SUPFAM" id="SSF46785">
    <property type="entry name" value="Winged helix' DNA-binding domain"/>
    <property type="match status" value="1"/>
</dbReference>
<dbReference type="InterPro" id="IPR050268">
    <property type="entry name" value="NADH-dep_flavin_reductase"/>
</dbReference>
<dbReference type="PANTHER" id="PTHR30466:SF11">
    <property type="entry name" value="FLAVIN-DEPENDENT MONOOXYGENASE, REDUCTASE SUBUNIT HSAB"/>
    <property type="match status" value="1"/>
</dbReference>
<dbReference type="SMART" id="SM00903">
    <property type="entry name" value="Flavin_Reduct"/>
    <property type="match status" value="1"/>
</dbReference>
<dbReference type="GO" id="GO:0010181">
    <property type="term" value="F:FMN binding"/>
    <property type="evidence" value="ECO:0007669"/>
    <property type="project" value="InterPro"/>
</dbReference>
<dbReference type="InterPro" id="IPR036388">
    <property type="entry name" value="WH-like_DNA-bd_sf"/>
</dbReference>
<dbReference type="InterPro" id="IPR036390">
    <property type="entry name" value="WH_DNA-bd_sf"/>
</dbReference>
<gene>
    <name evidence="4" type="ORF">GRI40_03970</name>
</gene>
<feature type="domain" description="Flavin reductase like" evidence="3">
    <location>
        <begin position="16"/>
        <end position="160"/>
    </location>
</feature>
<evidence type="ECO:0000256" key="2">
    <source>
        <dbReference type="ARBA" id="ARBA00023002"/>
    </source>
</evidence>
<dbReference type="InterPro" id="IPR002563">
    <property type="entry name" value="Flavin_Rdtase-like_dom"/>
</dbReference>
<name>A0A6I4TAY2_9SPHN</name>
<dbReference type="EMBL" id="WTZA01000001">
    <property type="protein sequence ID" value="MXO74382.1"/>
    <property type="molecule type" value="Genomic_DNA"/>
</dbReference>
<protein>
    <submittedName>
        <fullName evidence="4">Flavin reductase</fullName>
    </submittedName>
</protein>
<proteinExistence type="inferred from homology"/>
<keyword evidence="2" id="KW-0560">Oxidoreductase</keyword>
<comment type="caution">
    <text evidence="4">The sequence shown here is derived from an EMBL/GenBank/DDBJ whole genome shotgun (WGS) entry which is preliminary data.</text>
</comment>
<dbReference type="SUPFAM" id="SSF50475">
    <property type="entry name" value="FMN-binding split barrel"/>
    <property type="match status" value="1"/>
</dbReference>
<reference evidence="4 5" key="1">
    <citation type="submission" date="2019-12" db="EMBL/GenBank/DDBJ databases">
        <title>Genomic-based taxomic classification of the family Erythrobacteraceae.</title>
        <authorList>
            <person name="Xu L."/>
        </authorList>
    </citation>
    <scope>NUCLEOTIDE SEQUENCE [LARGE SCALE GENOMIC DNA]</scope>
    <source>
        <strain evidence="4 5">100921-2</strain>
    </source>
</reference>
<dbReference type="OrthoDB" id="9792858at2"/>
<sequence length="327" mass="35431">MSMSGAIDQNEFRSALGAFATGVTIVTATDKAQGDVGVTANSFNSVSLDPPMVLWSLARKSSSLPVFEAADHFAVHVLASDQEALSNRFARGTSAEKFAGLEFERGAGGSPLLTGTAARFECRMAYRYDGGDHVIFVGQVEAFERSDRPALLFHSGRYALAARRAANLEQAQPEAATADRFGEDFLGYLLGRAHYQAYGRIRPVLERLELSLVDHFALSVLGLRGPADIQEINALIGYTGYRFDPAVASDLEKRDLVVPVDHGKLELSEAGRRKFLEAAAAAKAIEDEMLEILDPSEADLLRHLLKRVIHGTDPGLPRLWLEDGSAG</sequence>
<organism evidence="4 5">
    <name type="scientific">Tsuneonella aeria</name>
    <dbReference type="NCBI Taxonomy" id="1837929"/>
    <lineage>
        <taxon>Bacteria</taxon>
        <taxon>Pseudomonadati</taxon>
        <taxon>Pseudomonadota</taxon>
        <taxon>Alphaproteobacteria</taxon>
        <taxon>Sphingomonadales</taxon>
        <taxon>Erythrobacteraceae</taxon>
        <taxon>Tsuneonella</taxon>
    </lineage>
</organism>
<evidence type="ECO:0000259" key="3">
    <source>
        <dbReference type="SMART" id="SM00903"/>
    </source>
</evidence>
<evidence type="ECO:0000256" key="1">
    <source>
        <dbReference type="ARBA" id="ARBA00008898"/>
    </source>
</evidence>
<evidence type="ECO:0000313" key="4">
    <source>
        <dbReference type="EMBL" id="MXO74382.1"/>
    </source>
</evidence>
<dbReference type="GO" id="GO:0042602">
    <property type="term" value="F:riboflavin reductase (NADPH) activity"/>
    <property type="evidence" value="ECO:0007669"/>
    <property type="project" value="TreeGrafter"/>
</dbReference>
<evidence type="ECO:0000313" key="5">
    <source>
        <dbReference type="Proteomes" id="UP000439522"/>
    </source>
</evidence>
<dbReference type="PANTHER" id="PTHR30466">
    <property type="entry name" value="FLAVIN REDUCTASE"/>
    <property type="match status" value="1"/>
</dbReference>
<dbReference type="Proteomes" id="UP000439522">
    <property type="component" value="Unassembled WGS sequence"/>
</dbReference>